<accession>A0ABP6XQV6</accession>
<protein>
    <recommendedName>
        <fullName evidence="3">Ricin B lectin domain-containing protein</fullName>
    </recommendedName>
</protein>
<evidence type="ECO:0000313" key="2">
    <source>
        <dbReference type="Proteomes" id="UP001500630"/>
    </source>
</evidence>
<reference evidence="2" key="1">
    <citation type="journal article" date="2019" name="Int. J. Syst. Evol. Microbiol.">
        <title>The Global Catalogue of Microorganisms (GCM) 10K type strain sequencing project: providing services to taxonomists for standard genome sequencing and annotation.</title>
        <authorList>
            <consortium name="The Broad Institute Genomics Platform"/>
            <consortium name="The Broad Institute Genome Sequencing Center for Infectious Disease"/>
            <person name="Wu L."/>
            <person name="Ma J."/>
        </authorList>
    </citation>
    <scope>NUCLEOTIDE SEQUENCE [LARGE SCALE GENOMIC DNA]</scope>
    <source>
        <strain evidence="2">JCM 17326</strain>
    </source>
</reference>
<dbReference type="RefSeq" id="WP_345566790.1">
    <property type="nucleotide sequence ID" value="NZ_BAABDQ010000013.1"/>
</dbReference>
<proteinExistence type="predicted"/>
<organism evidence="1 2">
    <name type="scientific">Nonomuraea rosea</name>
    <dbReference type="NCBI Taxonomy" id="638574"/>
    <lineage>
        <taxon>Bacteria</taxon>
        <taxon>Bacillati</taxon>
        <taxon>Actinomycetota</taxon>
        <taxon>Actinomycetes</taxon>
        <taxon>Streptosporangiales</taxon>
        <taxon>Streptosporangiaceae</taxon>
        <taxon>Nonomuraea</taxon>
    </lineage>
</organism>
<evidence type="ECO:0008006" key="3">
    <source>
        <dbReference type="Google" id="ProtNLM"/>
    </source>
</evidence>
<name>A0ABP6XQV6_9ACTN</name>
<dbReference type="EMBL" id="BAABDQ010000013">
    <property type="protein sequence ID" value="GAA3570805.1"/>
    <property type="molecule type" value="Genomic_DNA"/>
</dbReference>
<sequence length="66" mass="7061">MFTELCAPKNNAARQNWQLVKTGGIARLQRGALFLTYPASASGSVFLAAQGTATTQSFLENNEGIK</sequence>
<comment type="caution">
    <text evidence="1">The sequence shown here is derived from an EMBL/GenBank/DDBJ whole genome shotgun (WGS) entry which is preliminary data.</text>
</comment>
<dbReference type="Proteomes" id="UP001500630">
    <property type="component" value="Unassembled WGS sequence"/>
</dbReference>
<keyword evidence="2" id="KW-1185">Reference proteome</keyword>
<gene>
    <name evidence="1" type="ORF">GCM10022419_059560</name>
</gene>
<evidence type="ECO:0000313" key="1">
    <source>
        <dbReference type="EMBL" id="GAA3570805.1"/>
    </source>
</evidence>